<keyword evidence="2" id="KW-1185">Reference proteome</keyword>
<name>A0A137NT39_CONC2</name>
<gene>
    <name evidence="1" type="ORF">CONCODRAFT_87665</name>
</gene>
<dbReference type="AlphaFoldDB" id="A0A137NT39"/>
<accession>A0A137NT39</accession>
<dbReference type="EMBL" id="KQ964798">
    <property type="protein sequence ID" value="KXN65906.1"/>
    <property type="molecule type" value="Genomic_DNA"/>
</dbReference>
<organism evidence="1 2">
    <name type="scientific">Conidiobolus coronatus (strain ATCC 28846 / CBS 209.66 / NRRL 28638)</name>
    <name type="common">Delacroixia coronata</name>
    <dbReference type="NCBI Taxonomy" id="796925"/>
    <lineage>
        <taxon>Eukaryota</taxon>
        <taxon>Fungi</taxon>
        <taxon>Fungi incertae sedis</taxon>
        <taxon>Zoopagomycota</taxon>
        <taxon>Entomophthoromycotina</taxon>
        <taxon>Entomophthoromycetes</taxon>
        <taxon>Entomophthorales</taxon>
        <taxon>Ancylistaceae</taxon>
        <taxon>Conidiobolus</taxon>
    </lineage>
</organism>
<proteinExistence type="predicted"/>
<reference evidence="1 2" key="1">
    <citation type="journal article" date="2015" name="Genome Biol. Evol.">
        <title>Phylogenomic analyses indicate that early fungi evolved digesting cell walls of algal ancestors of land plants.</title>
        <authorList>
            <person name="Chang Y."/>
            <person name="Wang S."/>
            <person name="Sekimoto S."/>
            <person name="Aerts A.L."/>
            <person name="Choi C."/>
            <person name="Clum A."/>
            <person name="LaButti K.M."/>
            <person name="Lindquist E.A."/>
            <person name="Yee Ngan C."/>
            <person name="Ohm R.A."/>
            <person name="Salamov A.A."/>
            <person name="Grigoriev I.V."/>
            <person name="Spatafora J.W."/>
            <person name="Berbee M.L."/>
        </authorList>
    </citation>
    <scope>NUCLEOTIDE SEQUENCE [LARGE SCALE GENOMIC DNA]</scope>
    <source>
        <strain evidence="1 2">NRRL 28638</strain>
    </source>
</reference>
<evidence type="ECO:0000313" key="2">
    <source>
        <dbReference type="Proteomes" id="UP000070444"/>
    </source>
</evidence>
<sequence>MSQGLTIPTNQDPLDFLFNHSQHPNELSPPSYELIGNQRILQIQQQSTSMSRRSSSIISPTSSFFNMFSPPSTPSTTNPLNSDSLELEIEAANEEEDLVVISDEKGVISNDPALFTNGELVYQFVQLYNTRPRVFLIVEGFQKQSVDKNSQFYSNKFKLNNNKVKKDFSLVFEFTKHLSQQGHLQLSPEPYSAENPPPKFDPLENCISQFINIGGNTKNKKFTIIKQGILPEEEITEAIRGYIKQCGYLGELKFTFRQFMDKVKIRSFPKDSSLNTTTTAVKRASLVPSILKSAGSRLMNKENHFKCYSKFFLVTPINMWLNVQHKKIYRSIYHALPE</sequence>
<dbReference type="Proteomes" id="UP000070444">
    <property type="component" value="Unassembled WGS sequence"/>
</dbReference>
<evidence type="ECO:0000313" key="1">
    <source>
        <dbReference type="EMBL" id="KXN65906.1"/>
    </source>
</evidence>
<protein>
    <submittedName>
        <fullName evidence="1">Uncharacterized protein</fullName>
    </submittedName>
</protein>